<keyword evidence="3" id="KW-0456">Lyase</keyword>
<proteinExistence type="inferred from homology"/>
<gene>
    <name evidence="4" type="ORF">NE579_11855</name>
</gene>
<accession>A0AAW5JQI6</accession>
<evidence type="ECO:0000256" key="1">
    <source>
        <dbReference type="ARBA" id="ARBA00005189"/>
    </source>
</evidence>
<evidence type="ECO:0000313" key="4">
    <source>
        <dbReference type="EMBL" id="MCQ4771150.1"/>
    </source>
</evidence>
<comment type="pathway">
    <text evidence="1">Lipid metabolism.</text>
</comment>
<dbReference type="RefSeq" id="WP_256304405.1">
    <property type="nucleotide sequence ID" value="NZ_JANFYS010000025.1"/>
</dbReference>
<dbReference type="CDD" id="cd06558">
    <property type="entry name" value="crotonase-like"/>
    <property type="match status" value="1"/>
</dbReference>
<dbReference type="Gene3D" id="3.90.226.10">
    <property type="entry name" value="2-enoyl-CoA Hydratase, Chain A, domain 1"/>
    <property type="match status" value="1"/>
</dbReference>
<evidence type="ECO:0000256" key="3">
    <source>
        <dbReference type="ARBA" id="ARBA00023239"/>
    </source>
</evidence>
<dbReference type="Proteomes" id="UP001204562">
    <property type="component" value="Unassembled WGS sequence"/>
</dbReference>
<comment type="caution">
    <text evidence="4">The sequence shown here is derived from an EMBL/GenBank/DDBJ whole genome shotgun (WGS) entry which is preliminary data.</text>
</comment>
<dbReference type="PANTHER" id="PTHR43802:SF1">
    <property type="entry name" value="IP11341P-RELATED"/>
    <property type="match status" value="1"/>
</dbReference>
<dbReference type="PANTHER" id="PTHR43802">
    <property type="entry name" value="ENOYL-COA HYDRATASE"/>
    <property type="match status" value="1"/>
</dbReference>
<dbReference type="InterPro" id="IPR014748">
    <property type="entry name" value="Enoyl-CoA_hydra_C"/>
</dbReference>
<dbReference type="Gene3D" id="1.10.12.10">
    <property type="entry name" value="Lyase 2-enoyl-coa Hydratase, Chain A, domain 2"/>
    <property type="match status" value="1"/>
</dbReference>
<protein>
    <submittedName>
        <fullName evidence="4">Enoyl-CoA hydratase-related protein</fullName>
    </submittedName>
</protein>
<dbReference type="InterPro" id="IPR029045">
    <property type="entry name" value="ClpP/crotonase-like_dom_sf"/>
</dbReference>
<dbReference type="FunFam" id="3.90.226.10:FF:000009">
    <property type="entry name" value="Carnitinyl-CoA dehydratase"/>
    <property type="match status" value="1"/>
</dbReference>
<dbReference type="EMBL" id="JANFYS010000025">
    <property type="protein sequence ID" value="MCQ4771150.1"/>
    <property type="molecule type" value="Genomic_DNA"/>
</dbReference>
<evidence type="ECO:0000256" key="2">
    <source>
        <dbReference type="ARBA" id="ARBA00005254"/>
    </source>
</evidence>
<comment type="similarity">
    <text evidence="2">Belongs to the enoyl-CoA hydratase/isomerase family.</text>
</comment>
<dbReference type="Pfam" id="PF00378">
    <property type="entry name" value="ECH_1"/>
    <property type="match status" value="1"/>
</dbReference>
<dbReference type="GO" id="GO:0016829">
    <property type="term" value="F:lyase activity"/>
    <property type="evidence" value="ECO:0007669"/>
    <property type="project" value="UniProtKB-KW"/>
</dbReference>
<evidence type="ECO:0000313" key="5">
    <source>
        <dbReference type="Proteomes" id="UP001204562"/>
    </source>
</evidence>
<dbReference type="SUPFAM" id="SSF52096">
    <property type="entry name" value="ClpP/crotonase"/>
    <property type="match status" value="1"/>
</dbReference>
<sequence>MEIKKNVLTELRDGVLIVTLNREERRNAIDPDTANELEAVFNHAEKDPAVGALLITGAGERSFCAGEDLAALGENGECLTETEHGFAGITERLCPKPIVCACNGTAVAGGLEIALACDVIVAADHARFGLTEVKVGLLATSGGLVRLPKLIPAKIASEMCLTGNLIDAQRAYEVGLVNHVVPKEQVMDKAMELAKRMAANAPIPMRLAKQILHMAPHTSVEDGMRVCRYMAWKYVEGTEDAKEGPQAFLEKRPPQWKGR</sequence>
<organism evidence="4 5">
    <name type="scientific">Intestinimonas massiliensis</name>
    <name type="common">ex Afouda et al. 2020</name>
    <dbReference type="NCBI Taxonomy" id="1673721"/>
    <lineage>
        <taxon>Bacteria</taxon>
        <taxon>Bacillati</taxon>
        <taxon>Bacillota</taxon>
        <taxon>Clostridia</taxon>
        <taxon>Eubacteriales</taxon>
        <taxon>Intestinimonas</taxon>
    </lineage>
</organism>
<name>A0AAW5JQI6_9FIRM</name>
<dbReference type="AlphaFoldDB" id="A0AAW5JQI6"/>
<reference evidence="4" key="1">
    <citation type="submission" date="2022-06" db="EMBL/GenBank/DDBJ databases">
        <title>Isolation of gut microbiota from human fecal samples.</title>
        <authorList>
            <person name="Pamer E.G."/>
            <person name="Barat B."/>
            <person name="Waligurski E."/>
            <person name="Medina S."/>
            <person name="Paddock L."/>
            <person name="Mostad J."/>
        </authorList>
    </citation>
    <scope>NUCLEOTIDE SEQUENCE</scope>
    <source>
        <strain evidence="4">DFI.9.91</strain>
    </source>
</reference>
<dbReference type="InterPro" id="IPR001753">
    <property type="entry name" value="Enoyl-CoA_hydra/iso"/>
</dbReference>